<keyword evidence="1" id="KW-1133">Transmembrane helix</keyword>
<keyword evidence="1" id="KW-0472">Membrane</keyword>
<gene>
    <name evidence="2" type="ORF">SAMN04488569_102315</name>
</gene>
<dbReference type="EMBL" id="FOSJ01000023">
    <property type="protein sequence ID" value="SFK32332.1"/>
    <property type="molecule type" value="Genomic_DNA"/>
</dbReference>
<sequence>MPQPEFDPKTLVWYPLFSFILFLFFYIVFDVPSWIFFVVLFAVFLHFIVFIIIEINRKE</sequence>
<protein>
    <submittedName>
        <fullName evidence="2">Uncharacterized protein</fullName>
    </submittedName>
</protein>
<keyword evidence="3" id="KW-1185">Reference proteome</keyword>
<proteinExistence type="predicted"/>
<name>A0A1I3YKI4_9LACT</name>
<keyword evidence="1" id="KW-0812">Transmembrane</keyword>
<reference evidence="3" key="1">
    <citation type="submission" date="2016-10" db="EMBL/GenBank/DDBJ databases">
        <authorList>
            <person name="Varghese N."/>
            <person name="Submissions S."/>
        </authorList>
    </citation>
    <scope>NUCLEOTIDE SEQUENCE [LARGE SCALE GENOMIC DNA]</scope>
    <source>
        <strain evidence="3">DSM 16108</strain>
    </source>
</reference>
<feature type="transmembrane region" description="Helical" evidence="1">
    <location>
        <begin position="35"/>
        <end position="53"/>
    </location>
</feature>
<feature type="transmembrane region" description="Helical" evidence="1">
    <location>
        <begin position="12"/>
        <end position="29"/>
    </location>
</feature>
<evidence type="ECO:0000313" key="2">
    <source>
        <dbReference type="EMBL" id="SFK32332.1"/>
    </source>
</evidence>
<dbReference type="AlphaFoldDB" id="A0A1I3YKI4"/>
<evidence type="ECO:0000256" key="1">
    <source>
        <dbReference type="SAM" id="Phobius"/>
    </source>
</evidence>
<organism evidence="2 3">
    <name type="scientific">Marinilactibacillus piezotolerans</name>
    <dbReference type="NCBI Taxonomy" id="258723"/>
    <lineage>
        <taxon>Bacteria</taxon>
        <taxon>Bacillati</taxon>
        <taxon>Bacillota</taxon>
        <taxon>Bacilli</taxon>
        <taxon>Lactobacillales</taxon>
        <taxon>Carnobacteriaceae</taxon>
        <taxon>Marinilactibacillus</taxon>
    </lineage>
</organism>
<dbReference type="Proteomes" id="UP000199589">
    <property type="component" value="Unassembled WGS sequence"/>
</dbReference>
<accession>A0A1I3YKI4</accession>
<evidence type="ECO:0000313" key="3">
    <source>
        <dbReference type="Proteomes" id="UP000199589"/>
    </source>
</evidence>